<proteinExistence type="predicted"/>
<reference evidence="2 3" key="1">
    <citation type="journal article" date="2021" name="BMC Genomics">
        <title>Datura genome reveals duplications of psychoactive alkaloid biosynthetic genes and high mutation rate following tissue culture.</title>
        <authorList>
            <person name="Rajewski A."/>
            <person name="Carter-House D."/>
            <person name="Stajich J."/>
            <person name="Litt A."/>
        </authorList>
    </citation>
    <scope>NUCLEOTIDE SEQUENCE [LARGE SCALE GENOMIC DNA]</scope>
    <source>
        <strain evidence="2">AR-01</strain>
    </source>
</reference>
<organism evidence="2 3">
    <name type="scientific">Datura stramonium</name>
    <name type="common">Jimsonweed</name>
    <name type="synonym">Common thornapple</name>
    <dbReference type="NCBI Taxonomy" id="4076"/>
    <lineage>
        <taxon>Eukaryota</taxon>
        <taxon>Viridiplantae</taxon>
        <taxon>Streptophyta</taxon>
        <taxon>Embryophyta</taxon>
        <taxon>Tracheophyta</taxon>
        <taxon>Spermatophyta</taxon>
        <taxon>Magnoliopsida</taxon>
        <taxon>eudicotyledons</taxon>
        <taxon>Gunneridae</taxon>
        <taxon>Pentapetalae</taxon>
        <taxon>asterids</taxon>
        <taxon>lamiids</taxon>
        <taxon>Solanales</taxon>
        <taxon>Solanaceae</taxon>
        <taxon>Solanoideae</taxon>
        <taxon>Datureae</taxon>
        <taxon>Datura</taxon>
    </lineage>
</organism>
<dbReference type="EMBL" id="JACEIK010003108">
    <property type="protein sequence ID" value="MCD9640349.1"/>
    <property type="molecule type" value="Genomic_DNA"/>
</dbReference>
<name>A0ABS8V0F1_DATST</name>
<feature type="region of interest" description="Disordered" evidence="1">
    <location>
        <begin position="1"/>
        <end position="27"/>
    </location>
</feature>
<protein>
    <submittedName>
        <fullName evidence="2">Uncharacterized protein</fullName>
    </submittedName>
</protein>
<gene>
    <name evidence="2" type="ORF">HAX54_025625</name>
</gene>
<comment type="caution">
    <text evidence="2">The sequence shown here is derived from an EMBL/GenBank/DDBJ whole genome shotgun (WGS) entry which is preliminary data.</text>
</comment>
<feature type="compositionally biased region" description="Polar residues" evidence="1">
    <location>
        <begin position="1"/>
        <end position="15"/>
    </location>
</feature>
<dbReference type="Proteomes" id="UP000823775">
    <property type="component" value="Unassembled WGS sequence"/>
</dbReference>
<accession>A0ABS8V0F1</accession>
<evidence type="ECO:0000313" key="2">
    <source>
        <dbReference type="EMBL" id="MCD9640349.1"/>
    </source>
</evidence>
<keyword evidence="3" id="KW-1185">Reference proteome</keyword>
<sequence>MSPLFQSGQEAVSNSPPLPKDKKGEQPRQQAILVVELKCPYEDAANMKFEATRKLRVVTKKKAPKTVMELGHIYKKDFHVQSVPVIEILNETCTIIGIW</sequence>
<evidence type="ECO:0000313" key="3">
    <source>
        <dbReference type="Proteomes" id="UP000823775"/>
    </source>
</evidence>
<evidence type="ECO:0000256" key="1">
    <source>
        <dbReference type="SAM" id="MobiDB-lite"/>
    </source>
</evidence>